<keyword evidence="5" id="KW-0862">Zinc</keyword>
<dbReference type="SUPFAM" id="SSF53187">
    <property type="entry name" value="Zn-dependent exopeptidases"/>
    <property type="match status" value="1"/>
</dbReference>
<dbReference type="Gene3D" id="1.10.150.900">
    <property type="match status" value="1"/>
</dbReference>
<dbReference type="PANTHER" id="PTHR45962">
    <property type="entry name" value="N-FATTY-ACYL-AMINO ACID SYNTHASE/HYDROLASE PM20D1"/>
    <property type="match status" value="1"/>
</dbReference>
<evidence type="ECO:0000256" key="2">
    <source>
        <dbReference type="ARBA" id="ARBA00022670"/>
    </source>
</evidence>
<reference evidence="8" key="1">
    <citation type="journal article" date="2019" name="Int. J. Syst. Evol. Microbiol.">
        <title>The Global Catalogue of Microorganisms (GCM) 10K type strain sequencing project: providing services to taxonomists for standard genome sequencing and annotation.</title>
        <authorList>
            <consortium name="The Broad Institute Genomics Platform"/>
            <consortium name="The Broad Institute Genome Sequencing Center for Infectious Disease"/>
            <person name="Wu L."/>
            <person name="Ma J."/>
        </authorList>
    </citation>
    <scope>NUCLEOTIDE SEQUENCE [LARGE SCALE GENOMIC DNA]</scope>
    <source>
        <strain evidence="8">JCM 18303</strain>
    </source>
</reference>
<gene>
    <name evidence="7" type="ORF">GCM10023321_05430</name>
</gene>
<evidence type="ECO:0000313" key="8">
    <source>
        <dbReference type="Proteomes" id="UP001428817"/>
    </source>
</evidence>
<dbReference type="NCBIfam" id="NF006596">
    <property type="entry name" value="PRK09133.1"/>
    <property type="match status" value="1"/>
</dbReference>
<comment type="caution">
    <text evidence="7">The sequence shown here is derived from an EMBL/GenBank/DDBJ whole genome shotgun (WGS) entry which is preliminary data.</text>
</comment>
<evidence type="ECO:0000256" key="5">
    <source>
        <dbReference type="ARBA" id="ARBA00022833"/>
    </source>
</evidence>
<accession>A0ABP9PGG6</accession>
<dbReference type="InterPro" id="IPR011650">
    <property type="entry name" value="Peptidase_M20_dimer"/>
</dbReference>
<keyword evidence="2" id="KW-0645">Protease</keyword>
<dbReference type="InterPro" id="IPR047177">
    <property type="entry name" value="Pept_M20A"/>
</dbReference>
<proteinExistence type="inferred from homology"/>
<dbReference type="RefSeq" id="WP_221497532.1">
    <property type="nucleotide sequence ID" value="NZ_BAABJP010000001.1"/>
</dbReference>
<evidence type="ECO:0000256" key="1">
    <source>
        <dbReference type="ARBA" id="ARBA00006247"/>
    </source>
</evidence>
<sequence length="472" mass="49888">MSTALLCAGAMVLAGCGSPPTAPSGAPSAPAAQDDRAAFHDLYQELVETNTTASAGDCTLAAQRMADRLKKAGYPDNQLNVYVPPDHPKEGGLIATLPGTDPSLKAVLLLAHIDVVEAKAEDWGRDPFKLIEKDGYYQARGANDDKAMAAVFTDSLIRYRAEGFQPKRTIKMALTCGEEGSFPLNGVEWLLQNHRDWIDAAFALNEGAYGNLDAQNNRVSLDIQAGEKVYQDFTLKTSDPGGHSSQPGAGNAIQSLARIGAYTFPVRLNEVTKAYLDKQGDLTKGPVGPAMKAVAANPDDAAAAATVAGTSPGLNATLRTTCVVTQIQGGHAPNALPQAASANVNCRILPATPVAEVQQTLAGLVNDPKVTLEAKQPPAVVSPVPAMSEEVLAPAREVSARMWPNVPLVPAMSVGATDGRYLNAAGIPTYGLSGRFFKSGDHHNHGLNEQIPISSLYESRDFLHEVVKRYTS</sequence>
<dbReference type="Pfam" id="PF07687">
    <property type="entry name" value="M20_dimer"/>
    <property type="match status" value="1"/>
</dbReference>
<dbReference type="SUPFAM" id="SSF55031">
    <property type="entry name" value="Bacterial exopeptidase dimerisation domain"/>
    <property type="match status" value="1"/>
</dbReference>
<dbReference type="InterPro" id="IPR001261">
    <property type="entry name" value="ArgE/DapE_CS"/>
</dbReference>
<dbReference type="PROSITE" id="PS00759">
    <property type="entry name" value="ARGE_DAPE_CPG2_2"/>
    <property type="match status" value="1"/>
</dbReference>
<dbReference type="InterPro" id="IPR002933">
    <property type="entry name" value="Peptidase_M20"/>
</dbReference>
<evidence type="ECO:0000256" key="4">
    <source>
        <dbReference type="ARBA" id="ARBA00022801"/>
    </source>
</evidence>
<dbReference type="EMBL" id="BAABJP010000001">
    <property type="protein sequence ID" value="GAA5146246.1"/>
    <property type="molecule type" value="Genomic_DNA"/>
</dbReference>
<evidence type="ECO:0000259" key="6">
    <source>
        <dbReference type="Pfam" id="PF07687"/>
    </source>
</evidence>
<feature type="domain" description="Peptidase M20 dimerisation" evidence="6">
    <location>
        <begin position="228"/>
        <end position="369"/>
    </location>
</feature>
<dbReference type="InterPro" id="IPR036264">
    <property type="entry name" value="Bact_exopeptidase_dim_dom"/>
</dbReference>
<name>A0ABP9PGG6_9PSEU</name>
<protein>
    <submittedName>
        <fullName evidence="7">M20/M25/M40 family metallo-hydrolase</fullName>
    </submittedName>
</protein>
<keyword evidence="4" id="KW-0378">Hydrolase</keyword>
<dbReference type="Pfam" id="PF01546">
    <property type="entry name" value="Peptidase_M20"/>
    <property type="match status" value="1"/>
</dbReference>
<dbReference type="Proteomes" id="UP001428817">
    <property type="component" value="Unassembled WGS sequence"/>
</dbReference>
<dbReference type="PANTHER" id="PTHR45962:SF1">
    <property type="entry name" value="N-FATTY-ACYL-AMINO ACID SYNTHASE_HYDROLASE PM20D1"/>
    <property type="match status" value="1"/>
</dbReference>
<dbReference type="Gene3D" id="3.40.630.10">
    <property type="entry name" value="Zn peptidases"/>
    <property type="match status" value="1"/>
</dbReference>
<dbReference type="Gene3D" id="3.30.70.360">
    <property type="match status" value="1"/>
</dbReference>
<comment type="similarity">
    <text evidence="1">Belongs to the peptidase M20A family.</text>
</comment>
<organism evidence="7 8">
    <name type="scientific">Pseudonocardia eucalypti</name>
    <dbReference type="NCBI Taxonomy" id="648755"/>
    <lineage>
        <taxon>Bacteria</taxon>
        <taxon>Bacillati</taxon>
        <taxon>Actinomycetota</taxon>
        <taxon>Actinomycetes</taxon>
        <taxon>Pseudonocardiales</taxon>
        <taxon>Pseudonocardiaceae</taxon>
        <taxon>Pseudonocardia</taxon>
    </lineage>
</organism>
<keyword evidence="3" id="KW-0479">Metal-binding</keyword>
<evidence type="ECO:0000256" key="3">
    <source>
        <dbReference type="ARBA" id="ARBA00022723"/>
    </source>
</evidence>
<keyword evidence="8" id="KW-1185">Reference proteome</keyword>
<evidence type="ECO:0000313" key="7">
    <source>
        <dbReference type="EMBL" id="GAA5146246.1"/>
    </source>
</evidence>
<dbReference type="PROSITE" id="PS00758">
    <property type="entry name" value="ARGE_DAPE_CPG2_1"/>
    <property type="match status" value="1"/>
</dbReference>